<dbReference type="PANTHER" id="PTHR30469">
    <property type="entry name" value="MULTIDRUG RESISTANCE PROTEIN MDTA"/>
    <property type="match status" value="1"/>
</dbReference>
<evidence type="ECO:0000259" key="2">
    <source>
        <dbReference type="Pfam" id="PF00364"/>
    </source>
</evidence>
<dbReference type="Gene3D" id="2.40.30.170">
    <property type="match status" value="1"/>
</dbReference>
<reference evidence="3 4" key="1">
    <citation type="journal article" date="2022" name="IScience">
        <title>An ultrasensitive nanofiber-based assay for enzymatic hydrolysis and deep-sea microbial degradation of cellulose.</title>
        <authorList>
            <person name="Tsudome M."/>
            <person name="Tachioka M."/>
            <person name="Miyazaki M."/>
            <person name="Uchimura K."/>
            <person name="Tsuda M."/>
            <person name="Takaki Y."/>
            <person name="Deguchi S."/>
        </authorList>
    </citation>
    <scope>NUCLEOTIDE SEQUENCE [LARGE SCALE GENOMIC DNA]</scope>
    <source>
        <strain evidence="3 4">GE09</strain>
    </source>
</reference>
<dbReference type="Gene3D" id="2.40.420.20">
    <property type="match status" value="1"/>
</dbReference>
<accession>A0AAN2BJ01</accession>
<dbReference type="Gene3D" id="1.10.287.470">
    <property type="entry name" value="Helix hairpin bin"/>
    <property type="match status" value="1"/>
</dbReference>
<dbReference type="AlphaFoldDB" id="A0AAN2BJ01"/>
<dbReference type="KEGG" id="marq:MARGE09_P0606"/>
<evidence type="ECO:0000313" key="3">
    <source>
        <dbReference type="EMBL" id="BCD96406.1"/>
    </source>
</evidence>
<keyword evidence="4" id="KW-1185">Reference proteome</keyword>
<dbReference type="GO" id="GO:1990281">
    <property type="term" value="C:efflux pump complex"/>
    <property type="evidence" value="ECO:0007669"/>
    <property type="project" value="TreeGrafter"/>
</dbReference>
<dbReference type="Gene3D" id="2.40.50.100">
    <property type="match status" value="1"/>
</dbReference>
<sequence>MKKFFWLLFTVALLGLFAWTTFFLYQKSQEAPVVYEMATPLTTDIFSKTVATGNIKPRKEIEVKSKVSGVVEQIFVEAGDEIKKGDLIARIELVPDVEYLRNAESNVEKARLNYLNASRDYERQKKLYAKALISEFEYNKTKLQFDLAKEVMEATEDNVALIKEGVSKYGGKVSNLVYATATGILLAIPVKPGTFVIESNTFNAGTTIAQIANMDDMIFEGQIDESEVGKLEVGMPLTLHIGALNERSFGAELEFIAPKGTDQQGTIKFEIRAAIKLQDGVFLRAGYSANAEIVLDERRQVLAINEGNLLIENDETFVEVATGEQIFEKRKVTTGLSDGINVEILSGIELSTKIKKRY</sequence>
<dbReference type="NCBIfam" id="TIGR01730">
    <property type="entry name" value="RND_mfp"/>
    <property type="match status" value="1"/>
</dbReference>
<dbReference type="EMBL" id="AP023086">
    <property type="protein sequence ID" value="BCD96406.1"/>
    <property type="molecule type" value="Genomic_DNA"/>
</dbReference>
<evidence type="ECO:0000256" key="1">
    <source>
        <dbReference type="ARBA" id="ARBA00009477"/>
    </source>
</evidence>
<dbReference type="Proteomes" id="UP001320119">
    <property type="component" value="Chromosome"/>
</dbReference>
<feature type="domain" description="Lipoyl-binding" evidence="2">
    <location>
        <begin position="60"/>
        <end position="91"/>
    </location>
</feature>
<organism evidence="3 4">
    <name type="scientific">Marinagarivorans cellulosilyticus</name>
    <dbReference type="NCBI Taxonomy" id="2721545"/>
    <lineage>
        <taxon>Bacteria</taxon>
        <taxon>Pseudomonadati</taxon>
        <taxon>Pseudomonadota</taxon>
        <taxon>Gammaproteobacteria</taxon>
        <taxon>Cellvibrionales</taxon>
        <taxon>Cellvibrionaceae</taxon>
        <taxon>Marinagarivorans</taxon>
    </lineage>
</organism>
<proteinExistence type="inferred from homology"/>
<dbReference type="InterPro" id="IPR000089">
    <property type="entry name" value="Biotin_lipoyl"/>
</dbReference>
<gene>
    <name evidence="3" type="ORF">MARGE09_P0606</name>
</gene>
<dbReference type="SUPFAM" id="SSF111369">
    <property type="entry name" value="HlyD-like secretion proteins"/>
    <property type="match status" value="1"/>
</dbReference>
<name>A0AAN2BJ01_9GAMM</name>
<dbReference type="RefSeq" id="WP_236985908.1">
    <property type="nucleotide sequence ID" value="NZ_AP023086.1"/>
</dbReference>
<dbReference type="InterPro" id="IPR006143">
    <property type="entry name" value="RND_pump_MFP"/>
</dbReference>
<protein>
    <submittedName>
        <fullName evidence="3">HlyD family secretion protein</fullName>
    </submittedName>
</protein>
<dbReference type="PANTHER" id="PTHR30469:SF33">
    <property type="entry name" value="SLR1207 PROTEIN"/>
    <property type="match status" value="1"/>
</dbReference>
<dbReference type="Pfam" id="PF00364">
    <property type="entry name" value="Biotin_lipoyl"/>
    <property type="match status" value="1"/>
</dbReference>
<comment type="similarity">
    <text evidence="1">Belongs to the membrane fusion protein (MFP) (TC 8.A.1) family.</text>
</comment>
<evidence type="ECO:0000313" key="4">
    <source>
        <dbReference type="Proteomes" id="UP001320119"/>
    </source>
</evidence>
<dbReference type="GO" id="GO:0015562">
    <property type="term" value="F:efflux transmembrane transporter activity"/>
    <property type="evidence" value="ECO:0007669"/>
    <property type="project" value="TreeGrafter"/>
</dbReference>